<evidence type="ECO:0000313" key="1">
    <source>
        <dbReference type="EMBL" id="EAU29899.1"/>
    </source>
</evidence>
<dbReference type="Proteomes" id="UP000007963">
    <property type="component" value="Unassembled WGS sequence"/>
</dbReference>
<reference evidence="2" key="1">
    <citation type="submission" date="2005-09" db="EMBL/GenBank/DDBJ databases">
        <title>Annotation of the Aspergillus terreus NIH2624 genome.</title>
        <authorList>
            <person name="Birren B.W."/>
            <person name="Lander E.S."/>
            <person name="Galagan J.E."/>
            <person name="Nusbaum C."/>
            <person name="Devon K."/>
            <person name="Henn M."/>
            <person name="Ma L.-J."/>
            <person name="Jaffe D.B."/>
            <person name="Butler J."/>
            <person name="Alvarez P."/>
            <person name="Gnerre S."/>
            <person name="Grabherr M."/>
            <person name="Kleber M."/>
            <person name="Mauceli E.W."/>
            <person name="Brockman W."/>
            <person name="Rounsley S."/>
            <person name="Young S.K."/>
            <person name="LaButti K."/>
            <person name="Pushparaj V."/>
            <person name="DeCaprio D."/>
            <person name="Crawford M."/>
            <person name="Koehrsen M."/>
            <person name="Engels R."/>
            <person name="Montgomery P."/>
            <person name="Pearson M."/>
            <person name="Howarth C."/>
            <person name="Larson L."/>
            <person name="Luoma S."/>
            <person name="White J."/>
            <person name="Alvarado L."/>
            <person name="Kodira C.D."/>
            <person name="Zeng Q."/>
            <person name="Oleary S."/>
            <person name="Yandava C."/>
            <person name="Denning D.W."/>
            <person name="Nierman W.C."/>
            <person name="Milne T."/>
            <person name="Madden K."/>
        </authorList>
    </citation>
    <scope>NUCLEOTIDE SEQUENCE [LARGE SCALE GENOMIC DNA]</scope>
    <source>
        <strain evidence="2">NIH 2624 / FGSC A1156</strain>
    </source>
</reference>
<dbReference type="STRING" id="341663.Q0C9C6"/>
<dbReference type="HOGENOM" id="CLU_2003442_0_0_1"/>
<proteinExistence type="predicted"/>
<organism evidence="1 2">
    <name type="scientific">Aspergillus terreus (strain NIH 2624 / FGSC A1156)</name>
    <dbReference type="NCBI Taxonomy" id="341663"/>
    <lineage>
        <taxon>Eukaryota</taxon>
        <taxon>Fungi</taxon>
        <taxon>Dikarya</taxon>
        <taxon>Ascomycota</taxon>
        <taxon>Pezizomycotina</taxon>
        <taxon>Eurotiomycetes</taxon>
        <taxon>Eurotiomycetidae</taxon>
        <taxon>Eurotiales</taxon>
        <taxon>Aspergillaceae</taxon>
        <taxon>Aspergillus</taxon>
        <taxon>Aspergillus subgen. Circumdati</taxon>
    </lineage>
</organism>
<dbReference type="EMBL" id="CH476608">
    <property type="protein sequence ID" value="EAU29899.1"/>
    <property type="molecule type" value="Genomic_DNA"/>
</dbReference>
<name>Q0C9C6_ASPTN</name>
<dbReference type="GeneID" id="4354506"/>
<accession>Q0C9C6</accession>
<evidence type="ECO:0000313" key="2">
    <source>
        <dbReference type="Proteomes" id="UP000007963"/>
    </source>
</evidence>
<dbReference type="OrthoDB" id="4453902at2759"/>
<gene>
    <name evidence="1" type="ORF">ATEG_09708</name>
</gene>
<dbReference type="VEuPathDB" id="FungiDB:ATEG_09708"/>
<sequence>MSTARERPEHKALRHAVRHIESSLLKIPSMQYTPEDLSGLPIRCLPMPLSNGGYSQFKPCFFEPFKNISQDPETEYSACQLPEGWPEDSISPMDRADSILIYLDEYIGSVICNSGSSPKDTPAY</sequence>
<dbReference type="RefSeq" id="XP_001218330.1">
    <property type="nucleotide sequence ID" value="XM_001218329.1"/>
</dbReference>
<dbReference type="AlphaFoldDB" id="Q0C9C6"/>
<protein>
    <submittedName>
        <fullName evidence="1">Uncharacterized protein</fullName>
    </submittedName>
</protein>